<protein>
    <submittedName>
        <fullName evidence="8">Radical SAM protein</fullName>
    </submittedName>
</protein>
<dbReference type="InterPro" id="IPR058240">
    <property type="entry name" value="rSAM_sf"/>
</dbReference>
<reference evidence="8" key="1">
    <citation type="journal article" date="2020" name="ISME J.">
        <title>Gammaproteobacteria mediating utilization of methyl-, sulfur- and petroleum organic compounds in deep ocean hydrothermal plumes.</title>
        <authorList>
            <person name="Zhou Z."/>
            <person name="Liu Y."/>
            <person name="Pan J."/>
            <person name="Cron B.R."/>
            <person name="Toner B.M."/>
            <person name="Anantharaman K."/>
            <person name="Breier J.A."/>
            <person name="Dick G.J."/>
            <person name="Li M."/>
        </authorList>
    </citation>
    <scope>NUCLEOTIDE SEQUENCE</scope>
    <source>
        <strain evidence="8">SZUA-1515</strain>
    </source>
</reference>
<gene>
    <name evidence="8" type="ORF">EYH45_07950</name>
</gene>
<evidence type="ECO:0000256" key="6">
    <source>
        <dbReference type="PIRSR" id="PIRSR004869-50"/>
    </source>
</evidence>
<evidence type="ECO:0000256" key="1">
    <source>
        <dbReference type="ARBA" id="ARBA00022485"/>
    </source>
</evidence>
<dbReference type="PIRSF" id="PIRSF004869">
    <property type="entry name" value="PflX_prd"/>
    <property type="match status" value="1"/>
</dbReference>
<dbReference type="AlphaFoldDB" id="A0A832ZX51"/>
<feature type="binding site" evidence="6">
    <location>
        <position position="152"/>
    </location>
    <ligand>
        <name>[4Fe-4S] cluster</name>
        <dbReference type="ChEBI" id="CHEBI:49883"/>
        <note>4Fe-4S-S-AdoMet</note>
    </ligand>
</feature>
<dbReference type="PANTHER" id="PTHR30352:SF22">
    <property type="entry name" value="PYRUVATE FORMATE-LYASE ACTIVATING ENZYME HOMOLOG"/>
    <property type="match status" value="1"/>
</dbReference>
<dbReference type="EMBL" id="DQVM01000158">
    <property type="protein sequence ID" value="HIQ30475.1"/>
    <property type="molecule type" value="Genomic_DNA"/>
</dbReference>
<dbReference type="Pfam" id="PF04055">
    <property type="entry name" value="Radical_SAM"/>
    <property type="match status" value="1"/>
</dbReference>
<dbReference type="Proteomes" id="UP000608579">
    <property type="component" value="Unassembled WGS sequence"/>
</dbReference>
<evidence type="ECO:0000259" key="7">
    <source>
        <dbReference type="Pfam" id="PF04055"/>
    </source>
</evidence>
<keyword evidence="5 6" id="KW-0411">Iron-sulfur</keyword>
<evidence type="ECO:0000256" key="5">
    <source>
        <dbReference type="ARBA" id="ARBA00023014"/>
    </source>
</evidence>
<dbReference type="InterPro" id="IPR034457">
    <property type="entry name" value="Organic_radical-activating"/>
</dbReference>
<evidence type="ECO:0000256" key="3">
    <source>
        <dbReference type="ARBA" id="ARBA00022723"/>
    </source>
</evidence>
<keyword evidence="3 6" id="KW-0479">Metal-binding</keyword>
<dbReference type="GO" id="GO:0003824">
    <property type="term" value="F:catalytic activity"/>
    <property type="evidence" value="ECO:0007669"/>
    <property type="project" value="InterPro"/>
</dbReference>
<organism evidence="8 9">
    <name type="scientific">Caldiarchaeum subterraneum</name>
    <dbReference type="NCBI Taxonomy" id="311458"/>
    <lineage>
        <taxon>Archaea</taxon>
        <taxon>Nitrososphaerota</taxon>
        <taxon>Candidatus Caldarchaeales</taxon>
        <taxon>Candidatus Caldarchaeaceae</taxon>
        <taxon>Candidatus Caldarchaeum</taxon>
    </lineage>
</organism>
<evidence type="ECO:0000313" key="9">
    <source>
        <dbReference type="Proteomes" id="UP000608579"/>
    </source>
</evidence>
<dbReference type="SUPFAM" id="SSF102114">
    <property type="entry name" value="Radical SAM enzymes"/>
    <property type="match status" value="1"/>
</dbReference>
<feature type="binding site" evidence="6">
    <location>
        <position position="155"/>
    </location>
    <ligand>
        <name>[4Fe-4S] cluster</name>
        <dbReference type="ChEBI" id="CHEBI:49883"/>
        <note>4Fe-4S-S-AdoMet</note>
    </ligand>
</feature>
<name>A0A832ZX51_CALS0</name>
<dbReference type="InterPro" id="IPR007197">
    <property type="entry name" value="rSAM"/>
</dbReference>
<evidence type="ECO:0000313" key="8">
    <source>
        <dbReference type="EMBL" id="HIQ30475.1"/>
    </source>
</evidence>
<evidence type="ECO:0000256" key="4">
    <source>
        <dbReference type="ARBA" id="ARBA00023004"/>
    </source>
</evidence>
<dbReference type="CDD" id="cd01335">
    <property type="entry name" value="Radical_SAM"/>
    <property type="match status" value="1"/>
</dbReference>
<keyword evidence="2 6" id="KW-0949">S-adenosyl-L-methionine</keyword>
<dbReference type="PANTHER" id="PTHR30352">
    <property type="entry name" value="PYRUVATE FORMATE-LYASE-ACTIVATING ENZYME"/>
    <property type="match status" value="1"/>
</dbReference>
<proteinExistence type="predicted"/>
<dbReference type="InterPro" id="IPR013785">
    <property type="entry name" value="Aldolase_TIM"/>
</dbReference>
<dbReference type="GO" id="GO:0051539">
    <property type="term" value="F:4 iron, 4 sulfur cluster binding"/>
    <property type="evidence" value="ECO:0007669"/>
    <property type="project" value="UniProtKB-KW"/>
</dbReference>
<dbReference type="Gene3D" id="3.20.20.70">
    <property type="entry name" value="Aldolase class I"/>
    <property type="match status" value="1"/>
</dbReference>
<dbReference type="GO" id="GO:0046872">
    <property type="term" value="F:metal ion binding"/>
    <property type="evidence" value="ECO:0007669"/>
    <property type="project" value="UniProtKB-KW"/>
</dbReference>
<dbReference type="InterPro" id="IPR016431">
    <property type="entry name" value="Pyrv-formate_lyase-activ_prd"/>
</dbReference>
<comment type="caution">
    <text evidence="8">The sequence shown here is derived from an EMBL/GenBank/DDBJ whole genome shotgun (WGS) entry which is preliminary data.</text>
</comment>
<feature type="binding site" evidence="6">
    <location>
        <position position="148"/>
    </location>
    <ligand>
        <name>[4Fe-4S] cluster</name>
        <dbReference type="ChEBI" id="CHEBI:49883"/>
        <note>4Fe-4S-S-AdoMet</note>
    </ligand>
</feature>
<sequence>MATCSLCGFTSPLLPKAVGVCRRCLLERMEEAVEAALKHHAEARVKFNLPPFPPKTRGGVRCTLCAAECIMQDGEVGYCGIRKAENSRIKSLSTPDKALLHYYLDPHVTNCCNAYFCPAGTGCGYPKYAVKPGPETGYYNLALFFYGCSFNCLFCQNWNHKILNQAKLTSADEIVNLTLGNRRITCWCWFGGSAEPQLPFALNASRLVLERKPEGRLVRICWEWNGDGHSALVRRAAELSYESGGNVKFDLKAWNKPIHIALTGMDNERVLRNFELVYRGFYERRRGVPVLGATTLLVPHYVDEEEVGEIARFVASLDDEIPYNLLVFHPDFMMDDIPATPEKQVWSCYKAAKKYLKNVNVSNLHLLGWRSTTLTWGLAGKVVS</sequence>
<comment type="cofactor">
    <cofactor evidence="6">
        <name>[4Fe-4S] cluster</name>
        <dbReference type="ChEBI" id="CHEBI:49883"/>
    </cofactor>
    <text evidence="6">Binds 1 [4Fe-4S] cluster. The cluster is coordinated with 3 cysteines and an exchangeable S-adenosyl-L-methionine.</text>
</comment>
<keyword evidence="4 6" id="KW-0408">Iron</keyword>
<accession>A0A832ZX51</accession>
<evidence type="ECO:0000256" key="2">
    <source>
        <dbReference type="ARBA" id="ARBA00022691"/>
    </source>
</evidence>
<dbReference type="SFLD" id="SFLDS00029">
    <property type="entry name" value="Radical_SAM"/>
    <property type="match status" value="1"/>
</dbReference>
<feature type="domain" description="Radical SAM core" evidence="7">
    <location>
        <begin position="144"/>
        <end position="314"/>
    </location>
</feature>
<keyword evidence="1" id="KW-0004">4Fe-4S</keyword>